<organism evidence="3 4">
    <name type="scientific">Zasmidium cellare</name>
    <name type="common">Wine cellar mold</name>
    <name type="synonym">Racodium cellare</name>
    <dbReference type="NCBI Taxonomy" id="395010"/>
    <lineage>
        <taxon>Eukaryota</taxon>
        <taxon>Fungi</taxon>
        <taxon>Dikarya</taxon>
        <taxon>Ascomycota</taxon>
        <taxon>Pezizomycotina</taxon>
        <taxon>Dothideomycetes</taxon>
        <taxon>Dothideomycetidae</taxon>
        <taxon>Mycosphaerellales</taxon>
        <taxon>Mycosphaerellaceae</taxon>
        <taxon>Zasmidium</taxon>
    </lineage>
</organism>
<accession>A0ABR0F2N8</accession>
<feature type="compositionally biased region" description="Low complexity" evidence="1">
    <location>
        <begin position="376"/>
        <end position="389"/>
    </location>
</feature>
<gene>
    <name evidence="3" type="ORF">PRZ48_001954</name>
</gene>
<feature type="region of interest" description="Disordered" evidence="1">
    <location>
        <begin position="301"/>
        <end position="343"/>
    </location>
</feature>
<sequence length="733" mass="73993">MALLASITAAPSCASCLFGATETTKYSYTAYAVQTVNVTIIPHITTFTNRPNVTNYETLTQTQTIYVGGDNSTATNLANATTFKRPEDITWTVGDATLTYSTTYIEYLGFAGAAPSNAACAQDTNAYGIELPQSTARESFIYPYTEGDTILPSELLDYLGSIPTITEQIDGAVPAACAPLTITPGPSLTYTTVNLRREAKKYEGARRDATPSQAAVEVGGNNSTNWLATSGTVPHHTGGSDVGFVPTYYGSSTSSYYYSVSETRGIDVSTAPLVSGPANDHTTAFVLNTVTGRAIVVPGDTAEQVVVGPEPTPTDDTVERPSSPSIDDEEPPQVTQPPSQPSIPELIQSAAEGQQTDSQQSAPANNIPDIVASAAAAQNSGSGGDSNQDSPPPASQGPVFNVGTTIVSADSQGSIQIGTQVLTPGQTVDIGSGGSPTPAALVTSGGSTQLIIDGSTYRPAADTSPAATAAPAVFTADGKAYTVIQDGDSFVVAGGSSTFALPTGSTLTVGSVEIGAPSDGSGVVVDGSTLAVPQVTPPPTALVTAGEQTFSASQSDGSIIFVDGSSTIEVPAGSQTIVDGHTFSVGPNGNAMIVDGSTVSIGNAASPTPTEIVVTANRNTFTAVDESGSVILRDGSSTVTVRDGAQTAFEGQSISVLPDGKGIVVNGSITTSFGGSATTTGLGDYINGGLGESATSTGGSTGASTTSENDGARIRTFTSAGLVGVVLGVLIIL</sequence>
<keyword evidence="2" id="KW-0732">Signal</keyword>
<comment type="caution">
    <text evidence="3">The sequence shown here is derived from an EMBL/GenBank/DDBJ whole genome shotgun (WGS) entry which is preliminary data.</text>
</comment>
<proteinExistence type="predicted"/>
<reference evidence="3 4" key="1">
    <citation type="journal article" date="2023" name="G3 (Bethesda)">
        <title>A chromosome-level genome assembly of Zasmidium syzygii isolated from banana leaves.</title>
        <authorList>
            <person name="van Westerhoven A.C."/>
            <person name="Mehrabi R."/>
            <person name="Talebi R."/>
            <person name="Steentjes M.B.F."/>
            <person name="Corcolon B."/>
            <person name="Chong P.A."/>
            <person name="Kema G.H.J."/>
            <person name="Seidl M.F."/>
        </authorList>
    </citation>
    <scope>NUCLEOTIDE SEQUENCE [LARGE SCALE GENOMIC DNA]</scope>
    <source>
        <strain evidence="3 4">P124</strain>
    </source>
</reference>
<evidence type="ECO:0000256" key="2">
    <source>
        <dbReference type="SAM" id="SignalP"/>
    </source>
</evidence>
<dbReference type="EMBL" id="JAXOVC010000001">
    <property type="protein sequence ID" value="KAK4508216.1"/>
    <property type="molecule type" value="Genomic_DNA"/>
</dbReference>
<name>A0ABR0F2N8_ZASCE</name>
<evidence type="ECO:0000256" key="1">
    <source>
        <dbReference type="SAM" id="MobiDB-lite"/>
    </source>
</evidence>
<dbReference type="Proteomes" id="UP001305779">
    <property type="component" value="Unassembled WGS sequence"/>
</dbReference>
<feature type="chain" id="PRO_5045599748" evidence="2">
    <location>
        <begin position="16"/>
        <end position="733"/>
    </location>
</feature>
<protein>
    <submittedName>
        <fullName evidence="3">Uncharacterized protein</fullName>
    </submittedName>
</protein>
<evidence type="ECO:0000313" key="4">
    <source>
        <dbReference type="Proteomes" id="UP001305779"/>
    </source>
</evidence>
<feature type="region of interest" description="Disordered" evidence="1">
    <location>
        <begin position="376"/>
        <end position="401"/>
    </location>
</feature>
<keyword evidence="4" id="KW-1185">Reference proteome</keyword>
<feature type="signal peptide" evidence="2">
    <location>
        <begin position="1"/>
        <end position="15"/>
    </location>
</feature>
<evidence type="ECO:0000313" key="3">
    <source>
        <dbReference type="EMBL" id="KAK4508216.1"/>
    </source>
</evidence>